<reference evidence="1 2" key="1">
    <citation type="submission" date="2018-09" db="EMBL/GenBank/DDBJ databases">
        <title>Phylogeny of the Shewanellaceae, and recommendation for two new genera, Pseudoshewanella and Parashewanella.</title>
        <authorList>
            <person name="Wang G."/>
        </authorList>
    </citation>
    <scope>NUCLEOTIDE SEQUENCE [LARGE SCALE GENOMIC DNA]</scope>
    <source>
        <strain evidence="1 2">KCTC 22492</strain>
    </source>
</reference>
<comment type="caution">
    <text evidence="1">The sequence shown here is derived from an EMBL/GenBank/DDBJ whole genome shotgun (WGS) entry which is preliminary data.</text>
</comment>
<gene>
    <name evidence="1" type="ORF">D5R81_20085</name>
</gene>
<dbReference type="AlphaFoldDB" id="A0A3A6SUG9"/>
<dbReference type="Gene3D" id="3.30.420.10">
    <property type="entry name" value="Ribonuclease H-like superfamily/Ribonuclease H"/>
    <property type="match status" value="1"/>
</dbReference>
<evidence type="ECO:0000313" key="1">
    <source>
        <dbReference type="EMBL" id="RJY00771.1"/>
    </source>
</evidence>
<organism evidence="1 2">
    <name type="scientific">Parashewanella spongiae</name>
    <dbReference type="NCBI Taxonomy" id="342950"/>
    <lineage>
        <taxon>Bacteria</taxon>
        <taxon>Pseudomonadati</taxon>
        <taxon>Pseudomonadota</taxon>
        <taxon>Gammaproteobacteria</taxon>
        <taxon>Alteromonadales</taxon>
        <taxon>Shewanellaceae</taxon>
        <taxon>Parashewanella</taxon>
    </lineage>
</organism>
<evidence type="ECO:0008006" key="3">
    <source>
        <dbReference type="Google" id="ProtNLM"/>
    </source>
</evidence>
<protein>
    <recommendedName>
        <fullName evidence="3">Transposase</fullName>
    </recommendedName>
</protein>
<dbReference type="OrthoDB" id="501284at2"/>
<keyword evidence="2" id="KW-1185">Reference proteome</keyword>
<dbReference type="RefSeq" id="WP_121855314.1">
    <property type="nucleotide sequence ID" value="NZ_CP037952.1"/>
</dbReference>
<name>A0A3A6SUG9_9GAMM</name>
<evidence type="ECO:0000313" key="2">
    <source>
        <dbReference type="Proteomes" id="UP000273022"/>
    </source>
</evidence>
<accession>A0A3A6SUG9</accession>
<sequence length="295" mass="34543">MSSFKDEFENIYQREQATTPKQYIPLEESVLIKRDLDTYSNELKEQAIERFRIISLIQQKITSGWTKKSLEPILAELYSEQTKKIPSWRTVVRWRKKFQDSGGEITSLVDFHQKKGNTAKRISGDEEFFKVALERYYKAIRPSIMKAYEHYCDLITIENNKIVDGKIPKISYKSFNRRINKLPPYPEAVARYGKYLADRMFEKCLSHIRPTRILERVEIDHTPLDLILVDDELNIPLGRPYLTLLIDVFSNCVVEFHISYRAPSYVSVAKALVRTDQNIGLKGNKSKRDRQLNLS</sequence>
<dbReference type="GO" id="GO:0003676">
    <property type="term" value="F:nucleic acid binding"/>
    <property type="evidence" value="ECO:0007669"/>
    <property type="project" value="InterPro"/>
</dbReference>
<dbReference type="EMBL" id="QYYH01000284">
    <property type="protein sequence ID" value="RJY00771.1"/>
    <property type="molecule type" value="Genomic_DNA"/>
</dbReference>
<dbReference type="InterPro" id="IPR036397">
    <property type="entry name" value="RNaseH_sf"/>
</dbReference>
<dbReference type="Proteomes" id="UP000273022">
    <property type="component" value="Unassembled WGS sequence"/>
</dbReference>
<proteinExistence type="predicted"/>